<dbReference type="Proteomes" id="UP000324022">
    <property type="component" value="Unassembled WGS sequence"/>
</dbReference>
<name>A0A5C3E8P2_9BASI</name>
<feature type="domain" description="CREG-like beta-barrel" evidence="2">
    <location>
        <begin position="36"/>
        <end position="228"/>
    </location>
</feature>
<feature type="compositionally biased region" description="Basic and acidic residues" evidence="1">
    <location>
        <begin position="127"/>
        <end position="145"/>
    </location>
</feature>
<evidence type="ECO:0000259" key="2">
    <source>
        <dbReference type="Pfam" id="PF13883"/>
    </source>
</evidence>
<dbReference type="InterPro" id="IPR012349">
    <property type="entry name" value="Split_barrel_FMN-bd"/>
</dbReference>
<sequence>MIPAARVSKLLRRCFYTTALMFVLCTTRSLAWETKAQALEQAVHLVHDPTVFGVSTLSTRYPSSHPIAELAGHVISGPEYFAPCEADTGTLLYLGLTVSQTWKNILNSDSKIATVSIASNTNPAIPDPRHSSGHDSKHWEEDRPSWRRGMPSKARITLFGHFSILNVTEQPEQAKKALHCYLDHHPDASHWAPDSDESPHIPFWATFTVDKVYWVGGFGDEHYIGWFSSYEWNTAWKQHRPTTRDWASNNTASSLPEDDARLLATQIPLSTPLDAEEEDQHEMLHPKLAFQ</sequence>
<dbReference type="EMBL" id="OOIN01000014">
    <property type="protein sequence ID" value="SPO26490.1"/>
    <property type="molecule type" value="Genomic_DNA"/>
</dbReference>
<dbReference type="SUPFAM" id="SSF50475">
    <property type="entry name" value="FMN-binding split barrel"/>
    <property type="match status" value="1"/>
</dbReference>
<evidence type="ECO:0000256" key="1">
    <source>
        <dbReference type="SAM" id="MobiDB-lite"/>
    </source>
</evidence>
<evidence type="ECO:0000313" key="4">
    <source>
        <dbReference type="Proteomes" id="UP000324022"/>
    </source>
</evidence>
<proteinExistence type="predicted"/>
<organism evidence="3 4">
    <name type="scientific">Ustilago trichophora</name>
    <dbReference type="NCBI Taxonomy" id="86804"/>
    <lineage>
        <taxon>Eukaryota</taxon>
        <taxon>Fungi</taxon>
        <taxon>Dikarya</taxon>
        <taxon>Basidiomycota</taxon>
        <taxon>Ustilaginomycotina</taxon>
        <taxon>Ustilaginomycetes</taxon>
        <taxon>Ustilaginales</taxon>
        <taxon>Ustilaginaceae</taxon>
        <taxon>Ustilago</taxon>
    </lineage>
</organism>
<protein>
    <recommendedName>
        <fullName evidence="2">CREG-like beta-barrel domain-containing protein</fullName>
    </recommendedName>
</protein>
<dbReference type="PANTHER" id="PTHR37273">
    <property type="entry name" value="CHROMOSOME 8, WHOLE GENOME SHOTGUN SEQUENCE"/>
    <property type="match status" value="1"/>
</dbReference>
<reference evidence="3 4" key="1">
    <citation type="submission" date="2018-03" db="EMBL/GenBank/DDBJ databases">
        <authorList>
            <person name="Guldener U."/>
        </authorList>
    </citation>
    <scope>NUCLEOTIDE SEQUENCE [LARGE SCALE GENOMIC DNA]</scope>
    <source>
        <strain evidence="3 4">NBRC100155</strain>
    </source>
</reference>
<gene>
    <name evidence="3" type="ORF">UTRI_04079</name>
</gene>
<dbReference type="Gene3D" id="2.30.110.10">
    <property type="entry name" value="Electron Transport, Fmn-binding Protein, Chain A"/>
    <property type="match status" value="1"/>
</dbReference>
<accession>A0A5C3E8P2</accession>
<feature type="region of interest" description="Disordered" evidence="1">
    <location>
        <begin position="120"/>
        <end position="146"/>
    </location>
</feature>
<dbReference type="PANTHER" id="PTHR37273:SF1">
    <property type="entry name" value="ADL397C-AP"/>
    <property type="match status" value="1"/>
</dbReference>
<dbReference type="Pfam" id="PF13883">
    <property type="entry name" value="CREG_beta-barrel"/>
    <property type="match status" value="1"/>
</dbReference>
<dbReference type="OrthoDB" id="2138282at2759"/>
<keyword evidence="4" id="KW-1185">Reference proteome</keyword>
<evidence type="ECO:0000313" key="3">
    <source>
        <dbReference type="EMBL" id="SPO26490.1"/>
    </source>
</evidence>
<dbReference type="AlphaFoldDB" id="A0A5C3E8P2"/>
<dbReference type="InterPro" id="IPR055343">
    <property type="entry name" value="CREG_beta-barrel"/>
</dbReference>